<dbReference type="EMBL" id="CP130953">
    <property type="protein sequence ID" value="WLF46987.1"/>
    <property type="molecule type" value="Genomic_DNA"/>
</dbReference>
<evidence type="ECO:0000313" key="15">
    <source>
        <dbReference type="Proteomes" id="UP000186108"/>
    </source>
</evidence>
<keyword evidence="7 12" id="KW-0378">Hydrolase</keyword>
<dbReference type="InterPro" id="IPR023214">
    <property type="entry name" value="HAD_sf"/>
</dbReference>
<evidence type="ECO:0000313" key="13">
    <source>
        <dbReference type="EMBL" id="MCZ4587845.1"/>
    </source>
</evidence>
<reference evidence="14" key="3">
    <citation type="submission" date="2023-07" db="EMBL/GenBank/DDBJ databases">
        <title>Genomic analysis of Rhodococcus opacus VOC-14 with glycol ethers degradation activity.</title>
        <authorList>
            <person name="Narkevich D.A."/>
            <person name="Hlushen A.M."/>
            <person name="Akhremchuk A.E."/>
            <person name="Sikolenko M.A."/>
            <person name="Valentovich L.N."/>
        </authorList>
    </citation>
    <scope>NUCLEOTIDE SEQUENCE</scope>
    <source>
        <strain evidence="14">VOC-14</strain>
    </source>
</reference>
<dbReference type="PATRIC" id="fig|37919.13.peg.6932"/>
<evidence type="ECO:0000256" key="7">
    <source>
        <dbReference type="ARBA" id="ARBA00022801"/>
    </source>
</evidence>
<dbReference type="PANTHER" id="PTHR43344">
    <property type="entry name" value="PHOSPHOSERINE PHOSPHATASE"/>
    <property type="match status" value="1"/>
</dbReference>
<evidence type="ECO:0000256" key="3">
    <source>
        <dbReference type="ARBA" id="ARBA00009184"/>
    </source>
</evidence>
<dbReference type="Proteomes" id="UP001066327">
    <property type="component" value="Unassembled WGS sequence"/>
</dbReference>
<evidence type="ECO:0000256" key="2">
    <source>
        <dbReference type="ARBA" id="ARBA00005135"/>
    </source>
</evidence>
<dbReference type="RefSeq" id="WP_052023900.1">
    <property type="nucleotide sequence ID" value="NZ_CAJUXZ010000001.1"/>
</dbReference>
<dbReference type="GO" id="GO:0036424">
    <property type="term" value="F:L-phosphoserine phosphatase activity"/>
    <property type="evidence" value="ECO:0007669"/>
    <property type="project" value="TreeGrafter"/>
</dbReference>
<dbReference type="EMBL" id="JAPWIS010000018">
    <property type="protein sequence ID" value="MCZ4587845.1"/>
    <property type="molecule type" value="Genomic_DNA"/>
</dbReference>
<reference evidence="12 15" key="1">
    <citation type="submission" date="2014-07" db="EMBL/GenBank/DDBJ databases">
        <authorList>
            <person name="Zhang J.E."/>
            <person name="Yang H."/>
            <person name="Guo J."/>
            <person name="Deng Z."/>
            <person name="Luo H."/>
            <person name="Luo M."/>
            <person name="Zhao B."/>
        </authorList>
    </citation>
    <scope>NUCLEOTIDE SEQUENCE [LARGE SCALE GENOMIC DNA]</scope>
    <source>
        <strain evidence="12 15">1CP</strain>
    </source>
</reference>
<name>A0A1B1KF37_RHOOP</name>
<dbReference type="GO" id="GO:0006564">
    <property type="term" value="P:L-serine biosynthetic process"/>
    <property type="evidence" value="ECO:0007669"/>
    <property type="project" value="UniProtKB-KW"/>
</dbReference>
<keyword evidence="8" id="KW-0460">Magnesium</keyword>
<dbReference type="EMBL" id="CP009111">
    <property type="protein sequence ID" value="ANS31235.1"/>
    <property type="molecule type" value="Genomic_DNA"/>
</dbReference>
<evidence type="ECO:0000256" key="6">
    <source>
        <dbReference type="ARBA" id="ARBA00022723"/>
    </source>
</evidence>
<evidence type="ECO:0000256" key="5">
    <source>
        <dbReference type="ARBA" id="ARBA00022605"/>
    </source>
</evidence>
<dbReference type="InterPro" id="IPR036412">
    <property type="entry name" value="HAD-like_sf"/>
</dbReference>
<comment type="catalytic activity">
    <reaction evidence="11">
        <text>O-phospho-D-serine + H2O = D-serine + phosphate</text>
        <dbReference type="Rhea" id="RHEA:24873"/>
        <dbReference type="ChEBI" id="CHEBI:15377"/>
        <dbReference type="ChEBI" id="CHEBI:35247"/>
        <dbReference type="ChEBI" id="CHEBI:43474"/>
        <dbReference type="ChEBI" id="CHEBI:58680"/>
        <dbReference type="EC" id="3.1.3.3"/>
    </reaction>
</comment>
<dbReference type="InterPro" id="IPR050582">
    <property type="entry name" value="HAD-like_SerB"/>
</dbReference>
<organism evidence="12 15">
    <name type="scientific">Rhodococcus opacus</name>
    <name type="common">Nocardia opaca</name>
    <dbReference type="NCBI Taxonomy" id="37919"/>
    <lineage>
        <taxon>Bacteria</taxon>
        <taxon>Bacillati</taxon>
        <taxon>Actinomycetota</taxon>
        <taxon>Actinomycetes</taxon>
        <taxon>Mycobacteriales</taxon>
        <taxon>Nocardiaceae</taxon>
        <taxon>Rhodococcus</taxon>
    </lineage>
</organism>
<reference evidence="13" key="2">
    <citation type="submission" date="2022-12" db="EMBL/GenBank/DDBJ databases">
        <authorList>
            <person name="Krivoruchko A.V."/>
            <person name="Elkin A."/>
        </authorList>
    </citation>
    <scope>NUCLEOTIDE SEQUENCE</scope>
    <source>
        <strain evidence="13">IEGM 249</strain>
    </source>
</reference>
<evidence type="ECO:0000256" key="9">
    <source>
        <dbReference type="ARBA" id="ARBA00023299"/>
    </source>
</evidence>
<evidence type="ECO:0000313" key="14">
    <source>
        <dbReference type="EMBL" id="WLF46987.1"/>
    </source>
</evidence>
<dbReference type="Pfam" id="PF12710">
    <property type="entry name" value="HAD"/>
    <property type="match status" value="1"/>
</dbReference>
<keyword evidence="6" id="KW-0479">Metal-binding</keyword>
<dbReference type="Proteomes" id="UP001231166">
    <property type="component" value="Chromosome"/>
</dbReference>
<dbReference type="Gene3D" id="3.40.50.1000">
    <property type="entry name" value="HAD superfamily/HAD-like"/>
    <property type="match status" value="1"/>
</dbReference>
<evidence type="ECO:0000313" key="16">
    <source>
        <dbReference type="Proteomes" id="UP001066327"/>
    </source>
</evidence>
<keyword evidence="9" id="KW-0718">Serine biosynthesis</keyword>
<keyword evidence="16" id="KW-1185">Reference proteome</keyword>
<comment type="similarity">
    <text evidence="3">Belongs to the HAD-like hydrolase superfamily. SerB family.</text>
</comment>
<evidence type="ECO:0000256" key="1">
    <source>
        <dbReference type="ARBA" id="ARBA00001946"/>
    </source>
</evidence>
<evidence type="ECO:0000313" key="12">
    <source>
        <dbReference type="EMBL" id="ANS31235.1"/>
    </source>
</evidence>
<dbReference type="EC" id="3.1.3.3" evidence="4"/>
<comment type="cofactor">
    <cofactor evidence="1">
        <name>Mg(2+)</name>
        <dbReference type="ChEBI" id="CHEBI:18420"/>
    </cofactor>
</comment>
<dbReference type="GO" id="GO:0005737">
    <property type="term" value="C:cytoplasm"/>
    <property type="evidence" value="ECO:0007669"/>
    <property type="project" value="TreeGrafter"/>
</dbReference>
<evidence type="ECO:0000256" key="11">
    <source>
        <dbReference type="ARBA" id="ARBA00048523"/>
    </source>
</evidence>
<dbReference type="SUPFAM" id="SSF56784">
    <property type="entry name" value="HAD-like"/>
    <property type="match status" value="1"/>
</dbReference>
<dbReference type="PANTHER" id="PTHR43344:SF2">
    <property type="entry name" value="PHOSPHOSERINE PHOSPHATASE"/>
    <property type="match status" value="1"/>
</dbReference>
<dbReference type="GO" id="GO:0000287">
    <property type="term" value="F:magnesium ion binding"/>
    <property type="evidence" value="ECO:0007669"/>
    <property type="project" value="TreeGrafter"/>
</dbReference>
<proteinExistence type="inferred from homology"/>
<comment type="catalytic activity">
    <reaction evidence="10">
        <text>O-phospho-L-serine + H2O = L-serine + phosphate</text>
        <dbReference type="Rhea" id="RHEA:21208"/>
        <dbReference type="ChEBI" id="CHEBI:15377"/>
        <dbReference type="ChEBI" id="CHEBI:33384"/>
        <dbReference type="ChEBI" id="CHEBI:43474"/>
        <dbReference type="ChEBI" id="CHEBI:57524"/>
        <dbReference type="EC" id="3.1.3.3"/>
    </reaction>
</comment>
<gene>
    <name evidence="13" type="ORF">O4328_29850</name>
    <name evidence="14" type="ORF">Q5707_34830</name>
    <name evidence="12" type="ORF">R1CP_33060</name>
</gene>
<dbReference type="AlphaFoldDB" id="A0A1B1KF37"/>
<accession>A0A1B1KF37</accession>
<evidence type="ECO:0000256" key="4">
    <source>
        <dbReference type="ARBA" id="ARBA00012640"/>
    </source>
</evidence>
<protein>
    <recommendedName>
        <fullName evidence="4">phosphoserine phosphatase</fullName>
        <ecNumber evidence="4">3.1.3.3</ecNumber>
    </recommendedName>
</protein>
<evidence type="ECO:0000256" key="10">
    <source>
        <dbReference type="ARBA" id="ARBA00048138"/>
    </source>
</evidence>
<keyword evidence="5" id="KW-0028">Amino-acid biosynthesis</keyword>
<evidence type="ECO:0000256" key="8">
    <source>
        <dbReference type="ARBA" id="ARBA00022842"/>
    </source>
</evidence>
<dbReference type="NCBIfam" id="TIGR01488">
    <property type="entry name" value="HAD-SF-IB"/>
    <property type="match status" value="1"/>
</dbReference>
<comment type="pathway">
    <text evidence="2">Amino-acid biosynthesis; L-serine biosynthesis; L-serine from 3-phospho-D-glycerate: step 3/3.</text>
</comment>
<sequence length="206" mass="22154">MTKLHVFDMDGTLLQSTASIEISRAVGELAAGELIEQSWFKGEISDVRFWELCLPLWEGLSEADIDDAFAASPWIGGVVEVFADIRNRGEYSTVISQSPQFFVERLTGLGADSAFGAQVALRSEVGPESLLSAEDKVSIVSKLLAEYGLAEGDCVAYGDSTSDIPLFGKLPNTVAVNASPRVRELATIEYEGSDLRGAYVLGRGLL</sequence>
<dbReference type="Proteomes" id="UP000186108">
    <property type="component" value="Chromosome"/>
</dbReference>